<dbReference type="InterPro" id="IPR023780">
    <property type="entry name" value="Chromo_domain"/>
</dbReference>
<dbReference type="RefSeq" id="XP_007408356.1">
    <property type="nucleotide sequence ID" value="XM_007408294.1"/>
</dbReference>
<dbReference type="STRING" id="747676.F4RHF1"/>
<keyword evidence="2" id="KW-0539">Nucleus</keyword>
<dbReference type="InterPro" id="IPR016197">
    <property type="entry name" value="Chromo-like_dom_sf"/>
</dbReference>
<dbReference type="PANTHER" id="PTHR22812">
    <property type="entry name" value="CHROMOBOX PROTEIN"/>
    <property type="match status" value="1"/>
</dbReference>
<protein>
    <recommendedName>
        <fullName evidence="4">Chromo domain-containing protein</fullName>
    </recommendedName>
</protein>
<feature type="domain" description="Chromo" evidence="4">
    <location>
        <begin position="83"/>
        <end position="142"/>
    </location>
</feature>
<dbReference type="GO" id="GO:0005634">
    <property type="term" value="C:nucleus"/>
    <property type="evidence" value="ECO:0007669"/>
    <property type="project" value="UniProtKB-SubCell"/>
</dbReference>
<dbReference type="OrthoDB" id="2507021at2759"/>
<dbReference type="Proteomes" id="UP000001072">
    <property type="component" value="Unassembled WGS sequence"/>
</dbReference>
<dbReference type="InParanoid" id="F4RHF1"/>
<gene>
    <name evidence="5" type="ORF">MELLADRAFT_116047</name>
</gene>
<feature type="region of interest" description="Disordered" evidence="3">
    <location>
        <begin position="133"/>
        <end position="230"/>
    </location>
</feature>
<dbReference type="SUPFAM" id="SSF54160">
    <property type="entry name" value="Chromo domain-like"/>
    <property type="match status" value="2"/>
</dbReference>
<dbReference type="GeneID" id="18925742"/>
<dbReference type="Pfam" id="PF01393">
    <property type="entry name" value="Chromo_shadow"/>
    <property type="match status" value="1"/>
</dbReference>
<feature type="compositionally biased region" description="Acidic residues" evidence="3">
    <location>
        <begin position="70"/>
        <end position="83"/>
    </location>
</feature>
<proteinExistence type="predicted"/>
<evidence type="ECO:0000313" key="5">
    <source>
        <dbReference type="EMBL" id="EGG08158.1"/>
    </source>
</evidence>
<comment type="subcellular location">
    <subcellularLocation>
        <location evidence="1">Nucleus</location>
    </subcellularLocation>
</comment>
<feature type="compositionally biased region" description="Basic and acidic residues" evidence="3">
    <location>
        <begin position="52"/>
        <end position="69"/>
    </location>
</feature>
<dbReference type="VEuPathDB" id="FungiDB:MELLADRAFT_116047"/>
<evidence type="ECO:0000313" key="6">
    <source>
        <dbReference type="Proteomes" id="UP000001072"/>
    </source>
</evidence>
<dbReference type="GO" id="GO:0006338">
    <property type="term" value="P:chromatin remodeling"/>
    <property type="evidence" value="ECO:0007669"/>
    <property type="project" value="UniProtKB-ARBA"/>
</dbReference>
<dbReference type="EMBL" id="GL883101">
    <property type="protein sequence ID" value="EGG08158.1"/>
    <property type="molecule type" value="Genomic_DNA"/>
</dbReference>
<evidence type="ECO:0000256" key="2">
    <source>
        <dbReference type="ARBA" id="ARBA00023242"/>
    </source>
</evidence>
<reference evidence="6" key="1">
    <citation type="journal article" date="2011" name="Proc. Natl. Acad. Sci. U.S.A.">
        <title>Obligate biotrophy features unraveled by the genomic analysis of rust fungi.</title>
        <authorList>
            <person name="Duplessis S."/>
            <person name="Cuomo C.A."/>
            <person name="Lin Y.-C."/>
            <person name="Aerts A."/>
            <person name="Tisserant E."/>
            <person name="Veneault-Fourrey C."/>
            <person name="Joly D.L."/>
            <person name="Hacquard S."/>
            <person name="Amselem J."/>
            <person name="Cantarel B.L."/>
            <person name="Chiu R."/>
            <person name="Coutinho P.M."/>
            <person name="Feau N."/>
            <person name="Field M."/>
            <person name="Frey P."/>
            <person name="Gelhaye E."/>
            <person name="Goldberg J."/>
            <person name="Grabherr M.G."/>
            <person name="Kodira C.D."/>
            <person name="Kohler A."/>
            <person name="Kuees U."/>
            <person name="Lindquist E.A."/>
            <person name="Lucas S.M."/>
            <person name="Mago R."/>
            <person name="Mauceli E."/>
            <person name="Morin E."/>
            <person name="Murat C."/>
            <person name="Pangilinan J.L."/>
            <person name="Park R."/>
            <person name="Pearson M."/>
            <person name="Quesneville H."/>
            <person name="Rouhier N."/>
            <person name="Sakthikumar S."/>
            <person name="Salamov A.A."/>
            <person name="Schmutz J."/>
            <person name="Selles B."/>
            <person name="Shapiro H."/>
            <person name="Tanguay P."/>
            <person name="Tuskan G.A."/>
            <person name="Henrissat B."/>
            <person name="Van de Peer Y."/>
            <person name="Rouze P."/>
            <person name="Ellis J.G."/>
            <person name="Dodds P.N."/>
            <person name="Schein J.E."/>
            <person name="Zhong S."/>
            <person name="Hamelin R.C."/>
            <person name="Grigoriev I.V."/>
            <person name="Szabo L.J."/>
            <person name="Martin F."/>
        </authorList>
    </citation>
    <scope>NUCLEOTIDE SEQUENCE [LARGE SCALE GENOMIC DNA]</scope>
    <source>
        <strain evidence="6">98AG31 / pathotype 3-4-7</strain>
    </source>
</reference>
<dbReference type="Pfam" id="PF00385">
    <property type="entry name" value="Chromo"/>
    <property type="match status" value="1"/>
</dbReference>
<accession>F4RHF1</accession>
<dbReference type="AlphaFoldDB" id="F4RHF1"/>
<dbReference type="PROSITE" id="PS50013">
    <property type="entry name" value="CHROMO_2"/>
    <property type="match status" value="1"/>
</dbReference>
<dbReference type="CDD" id="cd00024">
    <property type="entry name" value="CD_CSD"/>
    <property type="match status" value="1"/>
</dbReference>
<dbReference type="SMART" id="SM00298">
    <property type="entry name" value="CHROMO"/>
    <property type="match status" value="1"/>
</dbReference>
<dbReference type="HOGENOM" id="CLU_924626_0_0_1"/>
<dbReference type="InterPro" id="IPR000953">
    <property type="entry name" value="Chromo/chromo_shadow_dom"/>
</dbReference>
<evidence type="ECO:0000256" key="1">
    <source>
        <dbReference type="ARBA" id="ARBA00004123"/>
    </source>
</evidence>
<name>F4RHF1_MELLP</name>
<dbReference type="InterPro" id="IPR051219">
    <property type="entry name" value="Heterochromatin_chromo-domain"/>
</dbReference>
<feature type="compositionally biased region" description="Basic and acidic residues" evidence="3">
    <location>
        <begin position="156"/>
        <end position="170"/>
    </location>
</feature>
<sequence>MSSKTKRHSTSSTYGKKSQPIDLVEDQSSMSSDDGSDSAQPVRPSKKKGGRKSNDSDEPDVNRILKSEGSEEEDEEEEEEENYEVSKIKAHRVKRGQTEYQVGWKNYESDDDSWEPESNLAGAKELLRKYKLEHDIGSKPKSARNSTISSKSTNKKPRDADEDKQPDSTAKKSSTLKRKRDEETTKGSIAPLRKNGFASKKKDVPTGPPSEQSGSPQAEADCEPDEPWEDHVKHVITIERHGSEYGQNSQKTGATRSGEIRVLLQLKSNKTAWVSNSAAREKVPMVMLDFYEKHLQFAKPE</sequence>
<evidence type="ECO:0000256" key="3">
    <source>
        <dbReference type="SAM" id="MobiDB-lite"/>
    </source>
</evidence>
<dbReference type="eggNOG" id="KOG1911">
    <property type="taxonomic scope" value="Eukaryota"/>
</dbReference>
<keyword evidence="6" id="KW-1185">Reference proteome</keyword>
<evidence type="ECO:0000259" key="4">
    <source>
        <dbReference type="PROSITE" id="PS50013"/>
    </source>
</evidence>
<organism evidence="6">
    <name type="scientific">Melampsora larici-populina (strain 98AG31 / pathotype 3-4-7)</name>
    <name type="common">Poplar leaf rust fungus</name>
    <dbReference type="NCBI Taxonomy" id="747676"/>
    <lineage>
        <taxon>Eukaryota</taxon>
        <taxon>Fungi</taxon>
        <taxon>Dikarya</taxon>
        <taxon>Basidiomycota</taxon>
        <taxon>Pucciniomycotina</taxon>
        <taxon>Pucciniomycetes</taxon>
        <taxon>Pucciniales</taxon>
        <taxon>Melampsoraceae</taxon>
        <taxon>Melampsora</taxon>
    </lineage>
</organism>
<dbReference type="FunCoup" id="F4RHF1">
    <property type="interactions" value="6"/>
</dbReference>
<feature type="region of interest" description="Disordered" evidence="3">
    <location>
        <begin position="1"/>
        <end position="117"/>
    </location>
</feature>
<dbReference type="Gene3D" id="2.40.50.40">
    <property type="match status" value="2"/>
</dbReference>
<dbReference type="InterPro" id="IPR008251">
    <property type="entry name" value="Chromo_shadow_dom"/>
</dbReference>
<dbReference type="KEGG" id="mlr:MELLADRAFT_116047"/>